<dbReference type="GO" id="GO:0005737">
    <property type="term" value="C:cytoplasm"/>
    <property type="evidence" value="ECO:0007669"/>
    <property type="project" value="UniProtKB-SubCell"/>
</dbReference>
<evidence type="ECO:0000256" key="3">
    <source>
        <dbReference type="ARBA" id="ARBA00022553"/>
    </source>
</evidence>
<organism evidence="8 9">
    <name type="scientific">Acetonema longum DSM 6540</name>
    <dbReference type="NCBI Taxonomy" id="1009370"/>
    <lineage>
        <taxon>Bacteria</taxon>
        <taxon>Bacillati</taxon>
        <taxon>Bacillota</taxon>
        <taxon>Negativicutes</taxon>
        <taxon>Acetonemataceae</taxon>
        <taxon>Acetonema</taxon>
    </lineage>
</organism>
<dbReference type="InterPro" id="IPR016152">
    <property type="entry name" value="PTrfase/Anion_transptr"/>
</dbReference>
<dbReference type="Pfam" id="PF00359">
    <property type="entry name" value="PTS_EIIA_2"/>
    <property type="match status" value="1"/>
</dbReference>
<evidence type="ECO:0000313" key="8">
    <source>
        <dbReference type="EMBL" id="EGO62899.1"/>
    </source>
</evidence>
<keyword evidence="5" id="KW-0808">Transferase</keyword>
<keyword evidence="3" id="KW-0597">Phosphoprotein</keyword>
<dbReference type="RefSeq" id="WP_004097431.1">
    <property type="nucleotide sequence ID" value="NZ_AFGF01000158.1"/>
</dbReference>
<dbReference type="AlphaFoldDB" id="F7NM44"/>
<feature type="domain" description="PTS EIIA type-2" evidence="7">
    <location>
        <begin position="5"/>
        <end position="149"/>
    </location>
</feature>
<dbReference type="GO" id="GO:0009401">
    <property type="term" value="P:phosphoenolpyruvate-dependent sugar phosphotransferase system"/>
    <property type="evidence" value="ECO:0007669"/>
    <property type="project" value="UniProtKB-KW"/>
</dbReference>
<comment type="caution">
    <text evidence="8">The sequence shown here is derived from an EMBL/GenBank/DDBJ whole genome shotgun (WGS) entry which is preliminary data.</text>
</comment>
<dbReference type="CDD" id="cd00211">
    <property type="entry name" value="PTS_IIA_fru"/>
    <property type="match status" value="1"/>
</dbReference>
<keyword evidence="6" id="KW-0598">Phosphotransferase system</keyword>
<reference evidence="8 9" key="1">
    <citation type="journal article" date="2011" name="EMBO J.">
        <title>Structural diversity of bacterial flagellar motors.</title>
        <authorList>
            <person name="Chen S."/>
            <person name="Beeby M."/>
            <person name="Murphy G.E."/>
            <person name="Leadbetter J.R."/>
            <person name="Hendrixson D.R."/>
            <person name="Briegel A."/>
            <person name="Li Z."/>
            <person name="Shi J."/>
            <person name="Tocheva E.I."/>
            <person name="Muller A."/>
            <person name="Dobro M.J."/>
            <person name="Jensen G.J."/>
        </authorList>
    </citation>
    <scope>NUCLEOTIDE SEQUENCE [LARGE SCALE GENOMIC DNA]</scope>
    <source>
        <strain evidence="8 9">DSM 6540</strain>
    </source>
</reference>
<dbReference type="STRING" id="1009370.ALO_15852"/>
<evidence type="ECO:0000313" key="9">
    <source>
        <dbReference type="Proteomes" id="UP000003240"/>
    </source>
</evidence>
<dbReference type="PROSITE" id="PS00372">
    <property type="entry name" value="PTS_EIIA_TYPE_2_HIS"/>
    <property type="match status" value="1"/>
</dbReference>
<dbReference type="Proteomes" id="UP000003240">
    <property type="component" value="Unassembled WGS sequence"/>
</dbReference>
<dbReference type="NCBIfam" id="TIGR00848">
    <property type="entry name" value="fruA"/>
    <property type="match status" value="1"/>
</dbReference>
<evidence type="ECO:0000256" key="5">
    <source>
        <dbReference type="ARBA" id="ARBA00022679"/>
    </source>
</evidence>
<gene>
    <name evidence="8" type="ORF">ALO_15852</name>
</gene>
<dbReference type="InterPro" id="IPR051541">
    <property type="entry name" value="PTS_SugarTrans_NitroReg"/>
</dbReference>
<evidence type="ECO:0000256" key="2">
    <source>
        <dbReference type="ARBA" id="ARBA00022448"/>
    </source>
</evidence>
<dbReference type="InterPro" id="IPR004715">
    <property type="entry name" value="PTS_IIA_fruc"/>
</dbReference>
<dbReference type="Gene3D" id="3.40.930.10">
    <property type="entry name" value="Mannitol-specific EII, Chain A"/>
    <property type="match status" value="1"/>
</dbReference>
<proteinExistence type="predicted"/>
<dbReference type="FunFam" id="3.40.930.10:FF:000009">
    <property type="entry name" value="PTS system, fructose specific IIABC component"/>
    <property type="match status" value="1"/>
</dbReference>
<dbReference type="PROSITE" id="PS51094">
    <property type="entry name" value="PTS_EIIA_TYPE_2"/>
    <property type="match status" value="1"/>
</dbReference>
<comment type="subcellular location">
    <subcellularLocation>
        <location evidence="1">Cytoplasm</location>
    </subcellularLocation>
</comment>
<dbReference type="InterPro" id="IPR002178">
    <property type="entry name" value="PTS_EIIA_type-2_dom"/>
</dbReference>
<name>F7NM44_9FIRM</name>
<dbReference type="GO" id="GO:0016020">
    <property type="term" value="C:membrane"/>
    <property type="evidence" value="ECO:0007669"/>
    <property type="project" value="InterPro"/>
</dbReference>
<evidence type="ECO:0000256" key="4">
    <source>
        <dbReference type="ARBA" id="ARBA00022597"/>
    </source>
</evidence>
<dbReference type="OrthoDB" id="95460at2"/>
<sequence length="151" mass="15651">MKITELLSPDCIVLGLEAGNKEDVWKVLADKLEAAGAVKDVRQYLADIAARESQGTTGVGFGVAIPHAKSAAVTVPALAMARLANGVDVASLDGSRADLFFLIASPAGGDDLHLRALAKLARMLMHGSFLTALRSAEDAGAILEVIAEQEG</sequence>
<evidence type="ECO:0000259" key="7">
    <source>
        <dbReference type="PROSITE" id="PS51094"/>
    </source>
</evidence>
<dbReference type="GO" id="GO:0008982">
    <property type="term" value="F:protein-N(PI)-phosphohistidine-sugar phosphotransferase activity"/>
    <property type="evidence" value="ECO:0007669"/>
    <property type="project" value="InterPro"/>
</dbReference>
<dbReference type="EMBL" id="AFGF01000158">
    <property type="protein sequence ID" value="EGO62899.1"/>
    <property type="molecule type" value="Genomic_DNA"/>
</dbReference>
<accession>F7NM44</accession>
<evidence type="ECO:0000256" key="1">
    <source>
        <dbReference type="ARBA" id="ARBA00004496"/>
    </source>
</evidence>
<dbReference type="SUPFAM" id="SSF55804">
    <property type="entry name" value="Phoshotransferase/anion transport protein"/>
    <property type="match status" value="1"/>
</dbReference>
<evidence type="ECO:0000256" key="6">
    <source>
        <dbReference type="ARBA" id="ARBA00022683"/>
    </source>
</evidence>
<keyword evidence="4" id="KW-0762">Sugar transport</keyword>
<keyword evidence="9" id="KW-1185">Reference proteome</keyword>
<keyword evidence="2" id="KW-0813">Transport</keyword>
<dbReference type="eggNOG" id="COG1762">
    <property type="taxonomic scope" value="Bacteria"/>
</dbReference>
<dbReference type="PANTHER" id="PTHR47738:SF2">
    <property type="entry name" value="PTS SYSTEM FRUCTOSE-LIKE EIIA COMPONENT"/>
    <property type="match status" value="1"/>
</dbReference>
<dbReference type="PANTHER" id="PTHR47738">
    <property type="entry name" value="PTS SYSTEM FRUCTOSE-LIKE EIIA COMPONENT-RELATED"/>
    <property type="match status" value="1"/>
</dbReference>
<protein>
    <submittedName>
        <fullName evidence="8">Putative PTS IIA-like nitrogen-regulatory protein PtsN</fullName>
    </submittedName>
</protein>